<protein>
    <submittedName>
        <fullName evidence="2">Uncharacterized protein</fullName>
    </submittedName>
</protein>
<dbReference type="AlphaFoldDB" id="A0A6L2P014"/>
<reference evidence="2" key="1">
    <citation type="journal article" date="2019" name="Sci. Rep.">
        <title>Draft genome of Tanacetum cinerariifolium, the natural source of mosquito coil.</title>
        <authorList>
            <person name="Yamashiro T."/>
            <person name="Shiraishi A."/>
            <person name="Satake H."/>
            <person name="Nakayama K."/>
        </authorList>
    </citation>
    <scope>NUCLEOTIDE SEQUENCE</scope>
</reference>
<accession>A0A6L2P014</accession>
<sequence>MLKKESPPVLSLVPVGLDHYTETNILERFKNLQDDYDKLAEAHAEYEVIVQKLVTARVDLEHNIKELEAELAKKDSALVYAKRISAERAEEKEKLSHEHKQSLSEPFNMAIQAGWGKALAEGRSEKDIMDALLRFEDFDKKIYHMYDKLFKMQYPYFEKIARGFRNSVAELLKFHPDPPPPGKAPAAITARVLDKPSTPSSKAPAVYLNV</sequence>
<feature type="coiled-coil region" evidence="1">
    <location>
        <begin position="50"/>
        <end position="77"/>
    </location>
</feature>
<evidence type="ECO:0000256" key="1">
    <source>
        <dbReference type="SAM" id="Coils"/>
    </source>
</evidence>
<evidence type="ECO:0000313" key="2">
    <source>
        <dbReference type="EMBL" id="GEU90265.1"/>
    </source>
</evidence>
<name>A0A6L2P014_TANCI</name>
<gene>
    <name evidence="2" type="ORF">Tci_062243</name>
</gene>
<comment type="caution">
    <text evidence="2">The sequence shown here is derived from an EMBL/GenBank/DDBJ whole genome shotgun (WGS) entry which is preliminary data.</text>
</comment>
<dbReference type="EMBL" id="BKCJ010010148">
    <property type="protein sequence ID" value="GEU90265.1"/>
    <property type="molecule type" value="Genomic_DNA"/>
</dbReference>
<proteinExistence type="predicted"/>
<organism evidence="2">
    <name type="scientific">Tanacetum cinerariifolium</name>
    <name type="common">Dalmatian daisy</name>
    <name type="synonym">Chrysanthemum cinerariifolium</name>
    <dbReference type="NCBI Taxonomy" id="118510"/>
    <lineage>
        <taxon>Eukaryota</taxon>
        <taxon>Viridiplantae</taxon>
        <taxon>Streptophyta</taxon>
        <taxon>Embryophyta</taxon>
        <taxon>Tracheophyta</taxon>
        <taxon>Spermatophyta</taxon>
        <taxon>Magnoliopsida</taxon>
        <taxon>eudicotyledons</taxon>
        <taxon>Gunneridae</taxon>
        <taxon>Pentapetalae</taxon>
        <taxon>asterids</taxon>
        <taxon>campanulids</taxon>
        <taxon>Asterales</taxon>
        <taxon>Asteraceae</taxon>
        <taxon>Asteroideae</taxon>
        <taxon>Anthemideae</taxon>
        <taxon>Anthemidinae</taxon>
        <taxon>Tanacetum</taxon>
    </lineage>
</organism>
<keyword evidence="1" id="KW-0175">Coiled coil</keyword>